<dbReference type="OrthoDB" id="185320at2"/>
<gene>
    <name evidence="3" type="ordered locus">MPTP_0031</name>
</gene>
<dbReference type="GO" id="GO:0003700">
    <property type="term" value="F:DNA-binding transcription factor activity"/>
    <property type="evidence" value="ECO:0007669"/>
    <property type="project" value="InterPro"/>
</dbReference>
<feature type="domain" description="HTH araC/xylS-type" evidence="2">
    <location>
        <begin position="167"/>
        <end position="203"/>
    </location>
</feature>
<keyword evidence="4" id="KW-1185">Reference proteome</keyword>
<dbReference type="Pfam" id="PF02311">
    <property type="entry name" value="AraC_binding"/>
    <property type="match status" value="1"/>
</dbReference>
<evidence type="ECO:0000313" key="4">
    <source>
        <dbReference type="Proteomes" id="UP000008456"/>
    </source>
</evidence>
<dbReference type="InterPro" id="IPR037923">
    <property type="entry name" value="HTH-like"/>
</dbReference>
<dbReference type="Pfam" id="PF00165">
    <property type="entry name" value="HTH_AraC"/>
    <property type="match status" value="1"/>
</dbReference>
<sequence>MPIYFQPISATLPLSLESMGNNWNQLSIQRIQGYPYYHWLQTQSGCGEVWIENRKIMLTKNQGILMPPFIPHAYYPKDNWKTRFFTINGTLQESIIEILGTKHFLLSKDTIEFSFSGWLDEVIAVYERQGIQPLEISQGIYPFLLYLSSIDERQYKFTHPLFQQYVHPVITKIETNYMDELKVEELAKQLYISPQYLTRLFKRFTEAFHQKNQLTPMEFRKLHLSINNNL</sequence>
<protein>
    <submittedName>
        <fullName evidence="3">Transcriptional regulator</fullName>
    </submittedName>
</protein>
<accession>F3Y7Q2</accession>
<evidence type="ECO:0000313" key="3">
    <source>
        <dbReference type="EMBL" id="BAK20530.1"/>
    </source>
</evidence>
<proteinExistence type="predicted"/>
<dbReference type="SUPFAM" id="SSF51215">
    <property type="entry name" value="Regulatory protein AraC"/>
    <property type="match status" value="1"/>
</dbReference>
<dbReference type="Proteomes" id="UP000008456">
    <property type="component" value="Chromosome"/>
</dbReference>
<reference key="2">
    <citation type="submission" date="2011-04" db="EMBL/GenBank/DDBJ databases">
        <title>Whole genome sequence of Melissococcus plutonius ATCC 35311.</title>
        <authorList>
            <person name="Okumura K."/>
            <person name="Arai R."/>
            <person name="Osaki M."/>
            <person name="Okura M."/>
            <person name="Kirikae T."/>
            <person name="Takamatsu D."/>
            <person name="Akiyama T."/>
        </authorList>
    </citation>
    <scope>NUCLEOTIDE SEQUENCE</scope>
    <source>
        <strain>ATCC 35311</strain>
    </source>
</reference>
<evidence type="ECO:0000259" key="2">
    <source>
        <dbReference type="PROSITE" id="PS01124"/>
    </source>
</evidence>
<reference evidence="3 4" key="1">
    <citation type="journal article" date="2011" name="J. Bacteriol.">
        <title>Complete genome sequence of Melissococcus plutonius ATCC 35311.</title>
        <authorList>
            <person name="Okumura K."/>
            <person name="Arai R."/>
            <person name="Okura M."/>
            <person name="Kirikae T."/>
            <person name="Takamatsu D."/>
            <person name="Osaki M."/>
            <person name="Miyoshi-Akiyama T."/>
        </authorList>
    </citation>
    <scope>NUCLEOTIDE SEQUENCE [LARGE SCALE GENOMIC DNA]</scope>
    <source>
        <strain evidence="4">ATCC 35311 / CIP 104052 / LMG 20360 / NCIMB 702443</strain>
    </source>
</reference>
<dbReference type="RefSeq" id="WP_013772968.1">
    <property type="nucleotide sequence ID" value="NC_015516.1"/>
</dbReference>
<dbReference type="Gene3D" id="1.10.10.60">
    <property type="entry name" value="Homeodomain-like"/>
    <property type="match status" value="1"/>
</dbReference>
<keyword evidence="1" id="KW-0238">DNA-binding</keyword>
<dbReference type="PROSITE" id="PS01124">
    <property type="entry name" value="HTH_ARAC_FAMILY_2"/>
    <property type="match status" value="1"/>
</dbReference>
<dbReference type="STRING" id="940190.MPTP_0031"/>
<organism evidence="3 4">
    <name type="scientific">Melissococcus plutonius (strain ATCC 35311 / DSM 29964 / CIP 104052 / LMG 20360 / NCIMB 702443)</name>
    <dbReference type="NCBI Taxonomy" id="940190"/>
    <lineage>
        <taxon>Bacteria</taxon>
        <taxon>Bacillati</taxon>
        <taxon>Bacillota</taxon>
        <taxon>Bacilli</taxon>
        <taxon>Lactobacillales</taxon>
        <taxon>Enterococcaceae</taxon>
        <taxon>Melissococcus</taxon>
    </lineage>
</organism>
<name>F3Y7Q2_MELPT</name>
<dbReference type="InterPro" id="IPR018060">
    <property type="entry name" value="HTH_AraC"/>
</dbReference>
<dbReference type="KEGG" id="mps:MPTP_0031"/>
<dbReference type="HOGENOM" id="CLU_000445_88_6_9"/>
<dbReference type="AlphaFoldDB" id="F3Y7Q2"/>
<dbReference type="EMBL" id="AP012200">
    <property type="protein sequence ID" value="BAK20530.1"/>
    <property type="molecule type" value="Genomic_DNA"/>
</dbReference>
<dbReference type="InterPro" id="IPR003313">
    <property type="entry name" value="AraC-bd"/>
</dbReference>
<evidence type="ECO:0000256" key="1">
    <source>
        <dbReference type="ARBA" id="ARBA00023125"/>
    </source>
</evidence>
<dbReference type="GO" id="GO:0043565">
    <property type="term" value="F:sequence-specific DNA binding"/>
    <property type="evidence" value="ECO:0007669"/>
    <property type="project" value="InterPro"/>
</dbReference>